<dbReference type="Pfam" id="PF00691">
    <property type="entry name" value="OmpA"/>
    <property type="match status" value="1"/>
</dbReference>
<dbReference type="CDD" id="cd07185">
    <property type="entry name" value="OmpA_C-like"/>
    <property type="match status" value="1"/>
</dbReference>
<gene>
    <name evidence="3" type="ordered locus">Emin_0453</name>
</gene>
<evidence type="ECO:0000256" key="1">
    <source>
        <dbReference type="PROSITE-ProRule" id="PRU00473"/>
    </source>
</evidence>
<dbReference type="PROSITE" id="PS51123">
    <property type="entry name" value="OMPA_2"/>
    <property type="match status" value="1"/>
</dbReference>
<dbReference type="Gene3D" id="3.30.1330.60">
    <property type="entry name" value="OmpA-like domain"/>
    <property type="match status" value="1"/>
</dbReference>
<name>B2KBI8_ELUMP</name>
<dbReference type="InterPro" id="IPR050330">
    <property type="entry name" value="Bact_OuterMem_StrucFunc"/>
</dbReference>
<dbReference type="SUPFAM" id="SSF103088">
    <property type="entry name" value="OmpA-like"/>
    <property type="match status" value="1"/>
</dbReference>
<dbReference type="Proteomes" id="UP000001029">
    <property type="component" value="Chromosome"/>
</dbReference>
<dbReference type="AlphaFoldDB" id="B2KBI8"/>
<feature type="domain" description="OmpA-like" evidence="2">
    <location>
        <begin position="879"/>
        <end position="993"/>
    </location>
</feature>
<dbReference type="PANTHER" id="PTHR30329">
    <property type="entry name" value="STATOR ELEMENT OF FLAGELLAR MOTOR COMPLEX"/>
    <property type="match status" value="1"/>
</dbReference>
<dbReference type="SUPFAM" id="SSF49478">
    <property type="entry name" value="Cna protein B-type domain"/>
    <property type="match status" value="1"/>
</dbReference>
<proteinExistence type="predicted"/>
<evidence type="ECO:0000313" key="3">
    <source>
        <dbReference type="EMBL" id="ACC98010.1"/>
    </source>
</evidence>
<evidence type="ECO:0000259" key="2">
    <source>
        <dbReference type="PROSITE" id="PS51123"/>
    </source>
</evidence>
<dbReference type="PANTHER" id="PTHR30329:SF21">
    <property type="entry name" value="LIPOPROTEIN YIAD-RELATED"/>
    <property type="match status" value="1"/>
</dbReference>
<dbReference type="InterPro" id="IPR006665">
    <property type="entry name" value="OmpA-like"/>
</dbReference>
<accession>B2KBI8</accession>
<keyword evidence="1" id="KW-0472">Membrane</keyword>
<dbReference type="EMBL" id="CP001055">
    <property type="protein sequence ID" value="ACC98010.1"/>
    <property type="molecule type" value="Genomic_DNA"/>
</dbReference>
<dbReference type="KEGG" id="emi:Emin_0453"/>
<dbReference type="STRING" id="445932.Emin_0453"/>
<organism evidence="3 4">
    <name type="scientific">Elusimicrobium minutum (strain Pei191)</name>
    <dbReference type="NCBI Taxonomy" id="445932"/>
    <lineage>
        <taxon>Bacteria</taxon>
        <taxon>Pseudomonadati</taxon>
        <taxon>Elusimicrobiota</taxon>
        <taxon>Elusimicrobia</taxon>
        <taxon>Elusimicrobiales</taxon>
        <taxon>Elusimicrobiaceae</taxon>
        <taxon>Elusimicrobium</taxon>
    </lineage>
</organism>
<dbReference type="InterPro" id="IPR036737">
    <property type="entry name" value="OmpA-like_sf"/>
</dbReference>
<dbReference type="GO" id="GO:0016020">
    <property type="term" value="C:membrane"/>
    <property type="evidence" value="ECO:0007669"/>
    <property type="project" value="UniProtKB-UniRule"/>
</dbReference>
<keyword evidence="4" id="KW-1185">Reference proteome</keyword>
<protein>
    <submittedName>
        <fullName evidence="3">Outer membrane protein</fullName>
    </submittedName>
</protein>
<reference evidence="3 4" key="1">
    <citation type="journal article" date="2009" name="Appl. Environ. Microbiol.">
        <title>Genomic analysis of 'Elusimicrobium minutum,' the first cultivated representative of the phylum 'Elusimicrobia' (formerly termite group 1).</title>
        <authorList>
            <person name="Herlemann D.P.R."/>
            <person name="Geissinger O."/>
            <person name="Ikeda-Ohtsubo W."/>
            <person name="Kunin V."/>
            <person name="Sun H."/>
            <person name="Lapidus A."/>
            <person name="Hugenholtz P."/>
            <person name="Brune A."/>
        </authorList>
    </citation>
    <scope>NUCLEOTIDE SEQUENCE [LARGE SCALE GENOMIC DNA]</scope>
    <source>
        <strain evidence="3 4">Pei191</strain>
    </source>
</reference>
<evidence type="ECO:0000313" key="4">
    <source>
        <dbReference type="Proteomes" id="UP000001029"/>
    </source>
</evidence>
<sequence>MLILPCCYLFAESYNDPLIVTPVLQSYPQEDFIFIYENQGDKYIPFYPFAAVVGFSVTKNDGVRIEGFAGEQRNNFFIDFQHKKAFFGGREIPFSPNDIVRIEDQISFKTGFLEDLFNIKTDLDEMALLLNINADYKLPKTVKEEALRKRANTSLYQGNKDYWSDYEFDERSWALPVVDLSVTAGLFAADDTDTKYSQNYGLNIAALTAGLDSNLYLFGDSHSDFETKARFTTGRVFLRDEYKFPNLTVFEAGDITGTGSSFFESNTSGRGVTLSSFKNYVISADKTITITGILQDGWDVELHLNSQLLGFRQPSIGGRYVFDNVPVSYGLNVFKLVFYGPFGEIRTEERRYYSGTSPVAKGEVGYILNAYQPQRYLIEVNEPYVSKSDIPVVDFIGFYGLSEHLTLMGGFTNSQDALDNLKERRFAMAGAQLLFSGASLQYNLSQDLQSGEIGHRAEVQGNIYIGDIFSRYEYYGDIQSPISFVGNKYLKELFETRLSGIITPLDNTPYFINFTHTLDHQNYSEDALNIRLSRQLFRYYNLSLENFWQSASYNKNTATNDVSLLAQANFGPFGIYTGAFYRTYPSTFLSELNAMVDYRWDRRTYLALQYRRGQRYYEKMNMYDVFFLTGSRMFPFGGISVALSTSSYNNLTASLTYNISFGPKADSGIFTDTKSKLSEYGSVFVRVQEEDGTPLENVIVSVSGAEKGFQTDKKGEAVITYIPPYEKVVLDLDLSEVEDPSLSLLESNYKYILRPGTVRNIMLPMARKGTVEGKLIHNLADQFLSGYEIKIYNEAGAEASFTFTDLFGFFVLDNLPFGNYSLTIAKEGREVTRVEDIKLDTFSIYLEPHINAPEQPYINLPDTIVAQAQEGFSEPLARKLDAIQFNSRDMEYQFNSCELTEKQKNIIREKCAALKDFPYTKIIVTGNTDNIGSYGVNKSISLRRANAAAKILIEEGLNPDTIEIMGVAYDNPVTGNLTREGRAMNRRTDILIL</sequence>
<dbReference type="HOGENOM" id="CLU_007277_0_0_0"/>